<accession>A0A844XUP9</accession>
<dbReference type="Proteomes" id="UP000448199">
    <property type="component" value="Unassembled WGS sequence"/>
</dbReference>
<dbReference type="EMBL" id="WTYC01000008">
    <property type="protein sequence ID" value="MXO49214.1"/>
    <property type="molecule type" value="Genomic_DNA"/>
</dbReference>
<sequence>MNRTSDTPFPRGTSPHSLLHITPGRTRGDGWTPVTQAEFIGELAETRSVTEAARRMGMTRETAYRLRRRKWSASFCAAWDTAMGRPVMPFRPKFEGAGLMVARLEKLGLRGRALGMTPPGPISADEAAPISRVTNAELAWRCETGIWSVILRRGKYAVVIRKADDFALLRLVARTDRLARRCDAEASASGKSRV</sequence>
<dbReference type="OrthoDB" id="7282816at2"/>
<proteinExistence type="predicted"/>
<comment type="caution">
    <text evidence="2">The sequence shown here is derived from an EMBL/GenBank/DDBJ whole genome shotgun (WGS) entry which is preliminary data.</text>
</comment>
<feature type="region of interest" description="Disordered" evidence="1">
    <location>
        <begin position="1"/>
        <end position="31"/>
    </location>
</feature>
<keyword evidence="3" id="KW-1185">Reference proteome</keyword>
<evidence type="ECO:0000313" key="2">
    <source>
        <dbReference type="EMBL" id="MXO49214.1"/>
    </source>
</evidence>
<organism evidence="2 3">
    <name type="scientific">Qipengyuania vulgaris</name>
    <dbReference type="NCBI Taxonomy" id="291985"/>
    <lineage>
        <taxon>Bacteria</taxon>
        <taxon>Pseudomonadati</taxon>
        <taxon>Pseudomonadota</taxon>
        <taxon>Alphaproteobacteria</taxon>
        <taxon>Sphingomonadales</taxon>
        <taxon>Erythrobacteraceae</taxon>
        <taxon>Qipengyuania</taxon>
    </lineage>
</organism>
<name>A0A844XUP9_9SPHN</name>
<dbReference type="AlphaFoldDB" id="A0A844XUP9"/>
<reference evidence="2 3" key="1">
    <citation type="submission" date="2019-12" db="EMBL/GenBank/DDBJ databases">
        <title>Genomic-based taxomic classification of the family Erythrobacteraceae.</title>
        <authorList>
            <person name="Xu L."/>
        </authorList>
    </citation>
    <scope>NUCLEOTIDE SEQUENCE [LARGE SCALE GENOMIC DNA]</scope>
    <source>
        <strain evidence="2 3">DSM 17792</strain>
    </source>
</reference>
<gene>
    <name evidence="2" type="ORF">GRI69_13215</name>
</gene>
<protein>
    <submittedName>
        <fullName evidence="2">Helix-turn-helix domain-containing protein</fullName>
    </submittedName>
</protein>
<evidence type="ECO:0000256" key="1">
    <source>
        <dbReference type="SAM" id="MobiDB-lite"/>
    </source>
</evidence>
<dbReference type="RefSeq" id="WP_160728748.1">
    <property type="nucleotide sequence ID" value="NZ_WTYC01000008.1"/>
</dbReference>
<evidence type="ECO:0000313" key="3">
    <source>
        <dbReference type="Proteomes" id="UP000448199"/>
    </source>
</evidence>